<keyword evidence="2" id="KW-1185">Reference proteome</keyword>
<comment type="caution">
    <text evidence="1">The sequence shown here is derived from an EMBL/GenBank/DDBJ whole genome shotgun (WGS) entry which is preliminary data.</text>
</comment>
<evidence type="ECO:0000313" key="1">
    <source>
        <dbReference type="EMBL" id="KAH7916951.1"/>
    </source>
</evidence>
<dbReference type="EMBL" id="MU267419">
    <property type="protein sequence ID" value="KAH7916951.1"/>
    <property type="molecule type" value="Genomic_DNA"/>
</dbReference>
<protein>
    <submittedName>
        <fullName evidence="1">Uncharacterized protein</fullName>
    </submittedName>
</protein>
<accession>A0ACB8AVF7</accession>
<dbReference type="Proteomes" id="UP000790709">
    <property type="component" value="Unassembled WGS sequence"/>
</dbReference>
<name>A0ACB8AVF7_9AGAM</name>
<reference evidence="1" key="1">
    <citation type="journal article" date="2021" name="New Phytol.">
        <title>Evolutionary innovations through gain and loss of genes in the ectomycorrhizal Boletales.</title>
        <authorList>
            <person name="Wu G."/>
            <person name="Miyauchi S."/>
            <person name="Morin E."/>
            <person name="Kuo A."/>
            <person name="Drula E."/>
            <person name="Varga T."/>
            <person name="Kohler A."/>
            <person name="Feng B."/>
            <person name="Cao Y."/>
            <person name="Lipzen A."/>
            <person name="Daum C."/>
            <person name="Hundley H."/>
            <person name="Pangilinan J."/>
            <person name="Johnson J."/>
            <person name="Barry K."/>
            <person name="LaButti K."/>
            <person name="Ng V."/>
            <person name="Ahrendt S."/>
            <person name="Min B."/>
            <person name="Choi I.G."/>
            <person name="Park H."/>
            <person name="Plett J.M."/>
            <person name="Magnuson J."/>
            <person name="Spatafora J.W."/>
            <person name="Nagy L.G."/>
            <person name="Henrissat B."/>
            <person name="Grigoriev I.V."/>
            <person name="Yang Z.L."/>
            <person name="Xu J."/>
            <person name="Martin F.M."/>
        </authorList>
    </citation>
    <scope>NUCLEOTIDE SEQUENCE</scope>
    <source>
        <strain evidence="1">KUC20120723A-06</strain>
    </source>
</reference>
<sequence length="197" mass="22095">MAKDVEEAVRPLQMIPEMTPMSTIATDYRQRMTVATATTEEAAQAATTDERAMPGLKIGTDPRNLPEIKGLKATKLPDPYEGAVDIATFEGWVQSLLSWFQLARMTGQKADASRLDVMQLCLKGPAKEWFGQEVLSPDRAIQKWTFRGAVLAMHRRFVHEATAQQATDQFHALHYDHKTGATAFFNGLWERASRMVQ</sequence>
<proteinExistence type="predicted"/>
<evidence type="ECO:0000313" key="2">
    <source>
        <dbReference type="Proteomes" id="UP000790709"/>
    </source>
</evidence>
<organism evidence="1 2">
    <name type="scientific">Leucogyrophana mollusca</name>
    <dbReference type="NCBI Taxonomy" id="85980"/>
    <lineage>
        <taxon>Eukaryota</taxon>
        <taxon>Fungi</taxon>
        <taxon>Dikarya</taxon>
        <taxon>Basidiomycota</taxon>
        <taxon>Agaricomycotina</taxon>
        <taxon>Agaricomycetes</taxon>
        <taxon>Agaricomycetidae</taxon>
        <taxon>Boletales</taxon>
        <taxon>Boletales incertae sedis</taxon>
        <taxon>Leucogyrophana</taxon>
    </lineage>
</organism>
<gene>
    <name evidence="1" type="ORF">BV22DRAFT_1052796</name>
</gene>